<sequence>MDTDDVGACGRRFEGYPESPVAVAMSGSESVSTAVSGFAVAWGRADGRIANDDGEFVARLTRASSLFAEAEASIAEQGRRSGS</sequence>
<accession>A0A7W4YIJ1</accession>
<organism evidence="1 2">
    <name type="scientific">Leifsonia aquatica</name>
    <name type="common">Corynebacterium aquaticum</name>
    <dbReference type="NCBI Taxonomy" id="144185"/>
    <lineage>
        <taxon>Bacteria</taxon>
        <taxon>Bacillati</taxon>
        <taxon>Actinomycetota</taxon>
        <taxon>Actinomycetes</taxon>
        <taxon>Micrococcales</taxon>
        <taxon>Microbacteriaceae</taxon>
        <taxon>Leifsonia</taxon>
    </lineage>
</organism>
<name>A0A7W4YIJ1_LEIAQ</name>
<dbReference type="AlphaFoldDB" id="A0A7W4YIJ1"/>
<evidence type="ECO:0000313" key="2">
    <source>
        <dbReference type="Proteomes" id="UP000538196"/>
    </source>
</evidence>
<dbReference type="EMBL" id="JACHVP010000002">
    <property type="protein sequence ID" value="MBB2967343.1"/>
    <property type="molecule type" value="Genomic_DNA"/>
</dbReference>
<protein>
    <submittedName>
        <fullName evidence="1">Uncharacterized protein</fullName>
    </submittedName>
</protein>
<proteinExistence type="predicted"/>
<evidence type="ECO:0000313" key="1">
    <source>
        <dbReference type="EMBL" id="MBB2967343.1"/>
    </source>
</evidence>
<dbReference type="Proteomes" id="UP000538196">
    <property type="component" value="Unassembled WGS sequence"/>
</dbReference>
<dbReference type="RefSeq" id="WP_183428478.1">
    <property type="nucleotide sequence ID" value="NZ_JACHVP010000002.1"/>
</dbReference>
<comment type="caution">
    <text evidence="1">The sequence shown here is derived from an EMBL/GenBank/DDBJ whole genome shotgun (WGS) entry which is preliminary data.</text>
</comment>
<gene>
    <name evidence="1" type="ORF">FHX33_002106</name>
</gene>
<keyword evidence="2" id="KW-1185">Reference proteome</keyword>
<reference evidence="1 2" key="1">
    <citation type="submission" date="2020-08" db="EMBL/GenBank/DDBJ databases">
        <title>Sequencing the genomes of 1000 actinobacteria strains.</title>
        <authorList>
            <person name="Klenk H.-P."/>
        </authorList>
    </citation>
    <scope>NUCLEOTIDE SEQUENCE [LARGE SCALE GENOMIC DNA]</scope>
    <source>
        <strain evidence="1 2">DSM 20146</strain>
    </source>
</reference>